<feature type="transmembrane region" description="Helical" evidence="12">
    <location>
        <begin position="257"/>
        <end position="277"/>
    </location>
</feature>
<comment type="similarity">
    <text evidence="2">Belongs to the ABC transporter superfamily. ABCC family. Conjugate transporter (TC 3.A.1.208) subfamily.</text>
</comment>
<dbReference type="InterPro" id="IPR003439">
    <property type="entry name" value="ABC_transporter-like_ATP-bd"/>
</dbReference>
<dbReference type="CDD" id="cd03250">
    <property type="entry name" value="ABCC_MRP_domain1"/>
    <property type="match status" value="1"/>
</dbReference>
<keyword evidence="16" id="KW-1185">Reference proteome</keyword>
<dbReference type="GO" id="GO:0016020">
    <property type="term" value="C:membrane"/>
    <property type="evidence" value="ECO:0007669"/>
    <property type="project" value="InterPro"/>
</dbReference>
<dbReference type="SUPFAM" id="SSF90123">
    <property type="entry name" value="ABC transporter transmembrane region"/>
    <property type="match status" value="2"/>
</dbReference>
<evidence type="ECO:0000313" key="16">
    <source>
        <dbReference type="Proteomes" id="UP001174136"/>
    </source>
</evidence>
<feature type="transmembrane region" description="Helical" evidence="12">
    <location>
        <begin position="995"/>
        <end position="1013"/>
    </location>
</feature>
<feature type="transmembrane region" description="Helical" evidence="12">
    <location>
        <begin position="892"/>
        <end position="925"/>
    </location>
</feature>
<feature type="transmembrane region" description="Helical" evidence="12">
    <location>
        <begin position="190"/>
        <end position="211"/>
    </location>
</feature>
<feature type="domain" description="ABC transporter" evidence="13">
    <location>
        <begin position="482"/>
        <end position="704"/>
    </location>
</feature>
<keyword evidence="9 12" id="KW-0472">Membrane</keyword>
<dbReference type="EMBL" id="JAOPHQ010000665">
    <property type="protein sequence ID" value="KAK0153646.1"/>
    <property type="molecule type" value="Genomic_DNA"/>
</dbReference>
<protein>
    <submittedName>
        <fullName evidence="15">Multidrug resistance-associated protein 9</fullName>
    </submittedName>
</protein>
<evidence type="ECO:0000259" key="14">
    <source>
        <dbReference type="PROSITE" id="PS50929"/>
    </source>
</evidence>
<reference evidence="15" key="1">
    <citation type="journal article" date="2023" name="Front. Mar. Sci.">
        <title>A new Merluccius polli reference genome to investigate the effects of global change in West African waters.</title>
        <authorList>
            <person name="Mateo J.L."/>
            <person name="Blanco-Fernandez C."/>
            <person name="Garcia-Vazquez E."/>
            <person name="Machado-Schiaffino G."/>
        </authorList>
    </citation>
    <scope>NUCLEOTIDE SEQUENCE</scope>
    <source>
        <strain evidence="15">C29</strain>
        <tissue evidence="15">Fin</tissue>
    </source>
</reference>
<dbReference type="InterPro" id="IPR017871">
    <property type="entry name" value="ABC_transporter-like_CS"/>
</dbReference>
<feature type="transmembrane region" description="Helical" evidence="12">
    <location>
        <begin position="810"/>
        <end position="830"/>
    </location>
</feature>
<accession>A0AA47P7E6</accession>
<dbReference type="InterPro" id="IPR003593">
    <property type="entry name" value="AAA+_ATPase"/>
</dbReference>
<feature type="transmembrane region" description="Helical" evidence="12">
    <location>
        <begin position="754"/>
        <end position="778"/>
    </location>
</feature>
<dbReference type="PANTHER" id="PTHR24223:SF10">
    <property type="entry name" value="ATP-BINDING CASSETTE SUB-FAMILY C MEMBER 12"/>
    <property type="match status" value="1"/>
</dbReference>
<evidence type="ECO:0000256" key="12">
    <source>
        <dbReference type="SAM" id="Phobius"/>
    </source>
</evidence>
<evidence type="ECO:0000256" key="11">
    <source>
        <dbReference type="SAM" id="MobiDB-lite"/>
    </source>
</evidence>
<evidence type="ECO:0000256" key="2">
    <source>
        <dbReference type="ARBA" id="ARBA00009726"/>
    </source>
</evidence>
<sequence>MAYDSSAASWNLLPDVALGYTYWSTSKSEESAMCCSESIASGGPEDRSCLDDNKEDPPPTPLCSEPKPLQDAGYLSSITFHWMASILWGLYRRTLDLSSFTLSHADSAETNEQLLRKIIEEEADKVGIEKVSFFQVVLRFQWPFFLLGSIAGIIYTLSLFTGSAVIVLSILEYVDDPEAFGLTHGIGLSFALFFLGFAKIFFSTIMTALSLKAAIRIKGAFNLYAYKKTIALRGHMAISVGEIVNILTCDGLRLFEAYGSLCFAIATPSLLFFAVAYSTYLLGITAFIGFIVFIVMLALQIFLARAVGRWRGESNQWTDLRVNTTSEVLTFIKLIKMYAWEDSFEMKIKDIRNNEKKVLEWSGCGQSGITQLSFSSVTIANTTTFLVHTAMGFPLKSSLVFTIISISNILNVLMSYIPFFLKCIAESIVSLRRIKNLTLLKNPEAYLVQKTDSDSAIVMENATLHWTKPASQPDCNSTDNGLSSNKIDQDEKNDVLPALRNISFALPKGNMLGVCGNVASGKSSLISSLLEQMHLQQGSITASGTFAYVSQQAWIFHGSVQDNILMGEPFEKDRYDRVLNCCSLIPDLMILPYGDQTEIGERGINLSGGQKQRISLARAVYSNRDIFLLDDPLSAVDAHVGKHIFEECIKKELQGKSIVLVTHQLQYLEFCDGVLLLEEGEILEAGRHEELMKEEGRYFELITSYQADHSKVENEEPIKHLSFIKPNKELGVVNPAFNVSDEMDDISICDNKSYLIFILVVMMFALNFGAISFSMMWLSFWVAQGTGAANVTAEDQGNISLNPDIGFYQLVYGMVPIVMLICSLLKVYTFTKITIRTSSTIHNTMLDKILASPMSFFDSNPVGRLLNRFSADQDEVDVLIPLRTDHTFQFIWSILTLFIIMVLAIPFMAIPLLLLSGLAIVLAIISKRGICQLKRSEDASRSPWISFTGSTVEGLSTIHAYEKKDSCIQQFRLLCDNNSFLYYTFTCGIQWMTTLIDYIFSIATLLLALFVVLTPNDVVNSSLKGLSLSYSLQLTGIFTHLVRTIIELEGRFSSVERIQEYITTCVSEGPRHVKDAQIPEDWPQNGSITFANYNMRYRENTPIVLKGLQIHIKAGEKVGIVGRTGSGKSSLGVALFRLVEAAEGSILIDGVDIKHIGLQDLRSKLSIIPQDPALFVGTVRYNLDPLNNHSDEELWEALEKTDLKDASCEVHCVQIAQLPEKLQAVVWKNGENFSMGQKQLICVARALLRNSKIILLDEATASIDAETDAHIQKTITEAFQSCTTLTIAHRINTVLQSDRILVMDDGQVVEFDHPDALIKKTDSLFSALLKAANTVNT</sequence>
<feature type="domain" description="ABC transmembrane type-1" evidence="14">
    <location>
        <begin position="146"/>
        <end position="421"/>
    </location>
</feature>
<dbReference type="PROSITE" id="PS50893">
    <property type="entry name" value="ABC_TRANSPORTER_2"/>
    <property type="match status" value="2"/>
</dbReference>
<feature type="domain" description="ABC transmembrane type-1" evidence="14">
    <location>
        <begin position="758"/>
        <end position="1050"/>
    </location>
</feature>
<dbReference type="PROSITE" id="PS00211">
    <property type="entry name" value="ABC_TRANSPORTER_1"/>
    <property type="match status" value="1"/>
</dbReference>
<name>A0AA47P7E6_MERPO</name>
<feature type="domain" description="ABC transporter" evidence="13">
    <location>
        <begin position="1088"/>
        <end position="1330"/>
    </location>
</feature>
<comment type="subcellular location">
    <subcellularLocation>
        <location evidence="1">Endomembrane system</location>
        <topology evidence="1">Multi-pass membrane protein</topology>
    </subcellularLocation>
</comment>
<dbReference type="FunFam" id="3.40.50.300:FF:000074">
    <property type="entry name" value="Multidrug resistance-associated protein 5 isoform 1"/>
    <property type="match status" value="1"/>
</dbReference>
<dbReference type="Pfam" id="PF00664">
    <property type="entry name" value="ABC_membrane"/>
    <property type="match status" value="2"/>
</dbReference>
<dbReference type="Gene3D" id="3.40.50.300">
    <property type="entry name" value="P-loop containing nucleotide triphosphate hydrolases"/>
    <property type="match status" value="2"/>
</dbReference>
<dbReference type="Proteomes" id="UP001174136">
    <property type="component" value="Unassembled WGS sequence"/>
</dbReference>
<dbReference type="GO" id="GO:0005524">
    <property type="term" value="F:ATP binding"/>
    <property type="evidence" value="ECO:0007669"/>
    <property type="project" value="UniProtKB-KW"/>
</dbReference>
<dbReference type="FunFam" id="3.40.50.300:FF:000997">
    <property type="entry name" value="Multidrug resistance-associated protein 1"/>
    <property type="match status" value="1"/>
</dbReference>
<dbReference type="InterPro" id="IPR050173">
    <property type="entry name" value="ABC_transporter_C-like"/>
</dbReference>
<evidence type="ECO:0000256" key="8">
    <source>
        <dbReference type="ARBA" id="ARBA00022989"/>
    </source>
</evidence>
<dbReference type="SUPFAM" id="SSF52540">
    <property type="entry name" value="P-loop containing nucleoside triphosphate hydrolases"/>
    <property type="match status" value="2"/>
</dbReference>
<evidence type="ECO:0000313" key="15">
    <source>
        <dbReference type="EMBL" id="KAK0153646.1"/>
    </source>
</evidence>
<dbReference type="SMART" id="SM00382">
    <property type="entry name" value="AAA"/>
    <property type="match status" value="2"/>
</dbReference>
<dbReference type="Gene3D" id="1.20.1560.10">
    <property type="entry name" value="ABC transporter type 1, transmembrane domain"/>
    <property type="match status" value="2"/>
</dbReference>
<dbReference type="InterPro" id="IPR011527">
    <property type="entry name" value="ABC1_TM_dom"/>
</dbReference>
<dbReference type="InterPro" id="IPR036640">
    <property type="entry name" value="ABC1_TM_sf"/>
</dbReference>
<dbReference type="CDD" id="cd18599">
    <property type="entry name" value="ABC_6TM_MRP5_8_9_D2"/>
    <property type="match status" value="1"/>
</dbReference>
<feature type="region of interest" description="Disordered" evidence="11">
    <location>
        <begin position="36"/>
        <end position="67"/>
    </location>
</feature>
<dbReference type="CDD" id="cd03244">
    <property type="entry name" value="ABCC_MRP_domain2"/>
    <property type="match status" value="1"/>
</dbReference>
<evidence type="ECO:0000259" key="13">
    <source>
        <dbReference type="PROSITE" id="PS50893"/>
    </source>
</evidence>
<keyword evidence="10" id="KW-0325">Glycoprotein</keyword>
<dbReference type="GO" id="GO:0016887">
    <property type="term" value="F:ATP hydrolysis activity"/>
    <property type="evidence" value="ECO:0007669"/>
    <property type="project" value="InterPro"/>
</dbReference>
<evidence type="ECO:0000256" key="4">
    <source>
        <dbReference type="ARBA" id="ARBA00022692"/>
    </source>
</evidence>
<keyword evidence="5" id="KW-0677">Repeat</keyword>
<dbReference type="PROSITE" id="PS50929">
    <property type="entry name" value="ABC_TM1F"/>
    <property type="match status" value="2"/>
</dbReference>
<comment type="caution">
    <text evidence="15">The sequence shown here is derived from an EMBL/GenBank/DDBJ whole genome shotgun (WGS) entry which is preliminary data.</text>
</comment>
<evidence type="ECO:0000256" key="6">
    <source>
        <dbReference type="ARBA" id="ARBA00022741"/>
    </source>
</evidence>
<evidence type="ECO:0000256" key="10">
    <source>
        <dbReference type="ARBA" id="ARBA00023180"/>
    </source>
</evidence>
<keyword evidence="3" id="KW-0813">Transport</keyword>
<evidence type="ECO:0000256" key="3">
    <source>
        <dbReference type="ARBA" id="ARBA00022448"/>
    </source>
</evidence>
<keyword evidence="8 12" id="KW-1133">Transmembrane helix</keyword>
<keyword evidence="6" id="KW-0547">Nucleotide-binding</keyword>
<feature type="transmembrane region" description="Helical" evidence="12">
    <location>
        <begin position="144"/>
        <end position="170"/>
    </location>
</feature>
<proteinExistence type="inferred from homology"/>
<dbReference type="Pfam" id="PF00005">
    <property type="entry name" value="ABC_tran"/>
    <property type="match status" value="2"/>
</dbReference>
<dbReference type="GO" id="GO:0012505">
    <property type="term" value="C:endomembrane system"/>
    <property type="evidence" value="ECO:0007669"/>
    <property type="project" value="UniProtKB-SubCell"/>
</dbReference>
<dbReference type="FunFam" id="1.20.1560.10:FF:000015">
    <property type="entry name" value="multidrug resistance-associated protein 5 isoform X1"/>
    <property type="match status" value="1"/>
</dbReference>
<keyword evidence="7" id="KW-0067">ATP-binding</keyword>
<feature type="transmembrane region" description="Helical" evidence="12">
    <location>
        <begin position="283"/>
        <end position="304"/>
    </location>
</feature>
<evidence type="ECO:0000256" key="9">
    <source>
        <dbReference type="ARBA" id="ARBA00023136"/>
    </source>
</evidence>
<evidence type="ECO:0000256" key="5">
    <source>
        <dbReference type="ARBA" id="ARBA00022737"/>
    </source>
</evidence>
<evidence type="ECO:0000256" key="7">
    <source>
        <dbReference type="ARBA" id="ARBA00022840"/>
    </source>
</evidence>
<dbReference type="GO" id="GO:0140359">
    <property type="term" value="F:ABC-type transporter activity"/>
    <property type="evidence" value="ECO:0007669"/>
    <property type="project" value="InterPro"/>
</dbReference>
<evidence type="ECO:0000256" key="1">
    <source>
        <dbReference type="ARBA" id="ARBA00004127"/>
    </source>
</evidence>
<feature type="compositionally biased region" description="Basic and acidic residues" evidence="11">
    <location>
        <begin position="44"/>
        <end position="57"/>
    </location>
</feature>
<feature type="transmembrane region" description="Helical" evidence="12">
    <location>
        <begin position="399"/>
        <end position="421"/>
    </location>
</feature>
<dbReference type="InterPro" id="IPR027417">
    <property type="entry name" value="P-loop_NTPase"/>
</dbReference>
<organism evidence="15 16">
    <name type="scientific">Merluccius polli</name>
    <name type="common">Benguela hake</name>
    <name type="synonym">Merluccius cadenati</name>
    <dbReference type="NCBI Taxonomy" id="89951"/>
    <lineage>
        <taxon>Eukaryota</taxon>
        <taxon>Metazoa</taxon>
        <taxon>Chordata</taxon>
        <taxon>Craniata</taxon>
        <taxon>Vertebrata</taxon>
        <taxon>Euteleostomi</taxon>
        <taxon>Actinopterygii</taxon>
        <taxon>Neopterygii</taxon>
        <taxon>Teleostei</taxon>
        <taxon>Neoteleostei</taxon>
        <taxon>Acanthomorphata</taxon>
        <taxon>Zeiogadaria</taxon>
        <taxon>Gadariae</taxon>
        <taxon>Gadiformes</taxon>
        <taxon>Gadoidei</taxon>
        <taxon>Merlucciidae</taxon>
        <taxon>Merluccius</taxon>
    </lineage>
</organism>
<dbReference type="PANTHER" id="PTHR24223">
    <property type="entry name" value="ATP-BINDING CASSETTE SUB-FAMILY C"/>
    <property type="match status" value="1"/>
</dbReference>
<gene>
    <name evidence="15" type="primary">Abcc12</name>
    <name evidence="15" type="ORF">N1851_004570</name>
</gene>
<keyword evidence="4 12" id="KW-0812">Transmembrane</keyword>